<keyword evidence="2" id="KW-0949">S-adenosyl-L-methionine</keyword>
<protein>
    <recommendedName>
        <fullName evidence="5">Arsenite methyltransferase</fullName>
        <ecNumber evidence="4">2.1.1.137</ecNumber>
    </recommendedName>
</protein>
<comment type="caution">
    <text evidence="10">The sequence shown here is derived from an EMBL/GenBank/DDBJ whole genome shotgun (WGS) entry which is preliminary data.</text>
</comment>
<evidence type="ECO:0000256" key="4">
    <source>
        <dbReference type="ARBA" id="ARBA00034521"/>
    </source>
</evidence>
<dbReference type="SUPFAM" id="SSF52821">
    <property type="entry name" value="Rhodanese/Cell cycle control phosphatase"/>
    <property type="match status" value="1"/>
</dbReference>
<comment type="catalytic activity">
    <reaction evidence="6">
        <text>arsenic triglutathione + [thioredoxin]-dithiol + S-adenosyl-L-methionine + 2 H2O = methylarsonous acid + [thioredoxin]-disulfide + 3 glutathione + S-adenosyl-L-homocysteine + H(+)</text>
        <dbReference type="Rhea" id="RHEA:69460"/>
        <dbReference type="Rhea" id="RHEA-COMP:10698"/>
        <dbReference type="Rhea" id="RHEA-COMP:10700"/>
        <dbReference type="ChEBI" id="CHEBI:15377"/>
        <dbReference type="ChEBI" id="CHEBI:15378"/>
        <dbReference type="ChEBI" id="CHEBI:17826"/>
        <dbReference type="ChEBI" id="CHEBI:29950"/>
        <dbReference type="ChEBI" id="CHEBI:50058"/>
        <dbReference type="ChEBI" id="CHEBI:57856"/>
        <dbReference type="ChEBI" id="CHEBI:57925"/>
        <dbReference type="ChEBI" id="CHEBI:59789"/>
        <dbReference type="ChEBI" id="CHEBI:183640"/>
        <dbReference type="EC" id="2.1.1.137"/>
    </reaction>
</comment>
<evidence type="ECO:0000256" key="5">
    <source>
        <dbReference type="ARBA" id="ARBA00034545"/>
    </source>
</evidence>
<proteinExistence type="inferred from homology"/>
<evidence type="ECO:0000256" key="8">
    <source>
        <dbReference type="ARBA" id="ARBA00048428"/>
    </source>
</evidence>
<dbReference type="InterPro" id="IPR029063">
    <property type="entry name" value="SAM-dependent_MTases_sf"/>
</dbReference>
<dbReference type="PANTHER" id="PTHR43675:SF8">
    <property type="entry name" value="ARSENITE METHYLTRANSFERASE"/>
    <property type="match status" value="1"/>
</dbReference>
<dbReference type="InterPro" id="IPR001763">
    <property type="entry name" value="Rhodanese-like_dom"/>
</dbReference>
<feature type="domain" description="Rhodanese" evidence="9">
    <location>
        <begin position="327"/>
        <end position="426"/>
    </location>
</feature>
<comment type="catalytic activity">
    <reaction evidence="8">
        <text>arsenic triglutathione + 3 [thioredoxin]-dithiol + 3 S-adenosyl-L-methionine = trimethylarsine + 3 [thioredoxin]-disulfide + 3 glutathione + 3 S-adenosyl-L-homocysteine + 3 H(+)</text>
        <dbReference type="Rhea" id="RHEA:69432"/>
        <dbReference type="Rhea" id="RHEA-COMP:10698"/>
        <dbReference type="Rhea" id="RHEA-COMP:10700"/>
        <dbReference type="ChEBI" id="CHEBI:15378"/>
        <dbReference type="ChEBI" id="CHEBI:27130"/>
        <dbReference type="ChEBI" id="CHEBI:29950"/>
        <dbReference type="ChEBI" id="CHEBI:50058"/>
        <dbReference type="ChEBI" id="CHEBI:57856"/>
        <dbReference type="ChEBI" id="CHEBI:57925"/>
        <dbReference type="ChEBI" id="CHEBI:59789"/>
        <dbReference type="ChEBI" id="CHEBI:183640"/>
        <dbReference type="EC" id="2.1.1.137"/>
    </reaction>
</comment>
<dbReference type="InParanoid" id="A0A409Y2N3"/>
<dbReference type="EC" id="2.1.1.137" evidence="4"/>
<evidence type="ECO:0000259" key="9">
    <source>
        <dbReference type="PROSITE" id="PS50206"/>
    </source>
</evidence>
<evidence type="ECO:0000313" key="11">
    <source>
        <dbReference type="Proteomes" id="UP000284706"/>
    </source>
</evidence>
<dbReference type="InterPro" id="IPR036873">
    <property type="entry name" value="Rhodanese-like_dom_sf"/>
</dbReference>
<dbReference type="Pfam" id="PF13847">
    <property type="entry name" value="Methyltransf_31"/>
    <property type="match status" value="1"/>
</dbReference>
<keyword evidence="1" id="KW-0808">Transferase</keyword>
<evidence type="ECO:0000256" key="6">
    <source>
        <dbReference type="ARBA" id="ARBA00047941"/>
    </source>
</evidence>
<dbReference type="Proteomes" id="UP000284706">
    <property type="component" value="Unassembled WGS sequence"/>
</dbReference>
<dbReference type="Gene3D" id="3.40.250.10">
    <property type="entry name" value="Rhodanese-like domain"/>
    <property type="match status" value="1"/>
</dbReference>
<keyword evidence="11" id="KW-1185">Reference proteome</keyword>
<evidence type="ECO:0000256" key="3">
    <source>
        <dbReference type="ARBA" id="ARBA00034487"/>
    </source>
</evidence>
<evidence type="ECO:0000313" key="10">
    <source>
        <dbReference type="EMBL" id="PPQ97275.1"/>
    </source>
</evidence>
<gene>
    <name evidence="10" type="ORF">CVT26_006668</name>
</gene>
<dbReference type="SUPFAM" id="SSF53335">
    <property type="entry name" value="S-adenosyl-L-methionine-dependent methyltransferases"/>
    <property type="match status" value="1"/>
</dbReference>
<comment type="catalytic activity">
    <reaction evidence="7">
        <text>arsenic triglutathione + 2 [thioredoxin]-dithiol + 2 S-adenosyl-L-methionine + H2O = dimethylarsinous acid + 2 [thioredoxin]-disulfide + 3 glutathione + 2 S-adenosyl-L-homocysteine + 2 H(+)</text>
        <dbReference type="Rhea" id="RHEA:69464"/>
        <dbReference type="Rhea" id="RHEA-COMP:10698"/>
        <dbReference type="Rhea" id="RHEA-COMP:10700"/>
        <dbReference type="ChEBI" id="CHEBI:15377"/>
        <dbReference type="ChEBI" id="CHEBI:15378"/>
        <dbReference type="ChEBI" id="CHEBI:23808"/>
        <dbReference type="ChEBI" id="CHEBI:29950"/>
        <dbReference type="ChEBI" id="CHEBI:50058"/>
        <dbReference type="ChEBI" id="CHEBI:57856"/>
        <dbReference type="ChEBI" id="CHEBI:57925"/>
        <dbReference type="ChEBI" id="CHEBI:59789"/>
        <dbReference type="ChEBI" id="CHEBI:183640"/>
        <dbReference type="EC" id="2.1.1.137"/>
    </reaction>
</comment>
<comment type="similarity">
    <text evidence="3">Belongs to the methyltransferase superfamily. Arsenite methyltransferase family.</text>
</comment>
<dbReference type="Pfam" id="PF00581">
    <property type="entry name" value="Rhodanese"/>
    <property type="match status" value="1"/>
</dbReference>
<dbReference type="GO" id="GO:0030791">
    <property type="term" value="F:arsenite methyltransferase activity"/>
    <property type="evidence" value="ECO:0007669"/>
    <property type="project" value="UniProtKB-EC"/>
</dbReference>
<organism evidence="10 11">
    <name type="scientific">Gymnopilus dilepis</name>
    <dbReference type="NCBI Taxonomy" id="231916"/>
    <lineage>
        <taxon>Eukaryota</taxon>
        <taxon>Fungi</taxon>
        <taxon>Dikarya</taxon>
        <taxon>Basidiomycota</taxon>
        <taxon>Agaricomycotina</taxon>
        <taxon>Agaricomycetes</taxon>
        <taxon>Agaricomycetidae</taxon>
        <taxon>Agaricales</taxon>
        <taxon>Agaricineae</taxon>
        <taxon>Hymenogastraceae</taxon>
        <taxon>Gymnopilus</taxon>
    </lineage>
</organism>
<dbReference type="PROSITE" id="PS50206">
    <property type="entry name" value="RHODANESE_3"/>
    <property type="match status" value="1"/>
</dbReference>
<name>A0A409Y2N3_9AGAR</name>
<dbReference type="CDD" id="cd02440">
    <property type="entry name" value="AdoMet_MTases"/>
    <property type="match status" value="1"/>
</dbReference>
<dbReference type="InterPro" id="IPR026669">
    <property type="entry name" value="Arsenite_MeTrfase-like"/>
</dbReference>
<dbReference type="EMBL" id="NHYE01001269">
    <property type="protein sequence ID" value="PPQ97275.1"/>
    <property type="molecule type" value="Genomic_DNA"/>
</dbReference>
<sequence>MDTAEVKTSKNIISSNEDILREVNAAYSAKAKEGVAAPYARNVAEAFGYTEEQLISVPEGAHMGLSCGNPVATASIKEGETVVDLGSGGGIDVFLAAEMSGPSGQVIGLDMSRDMIDLARKNATKKGFKPPQVAFVVAQLTQPLPIESDAVDCVLSNCVINLLPNDGKLCLLKEVHRILKPGGRVVLDDIIARKPLPDYIRHDIASYVGCIGGAVQVMEYETILSEAGFTNFLFVDTKNDLNVYYQGNQEASKCCSPNAPGTAPSKPDYDVNEWVASYQIYAVKEGMPKTVTSKALSRWWDAYPPTKSSPPSITADELVALIRGPASASTFAVIDVRRDDHSGGHVRGSHNWFAQSFYDDLRAFYEKFKDTPKVIFYCQSSNGRGPRCAAWYQDYLDTMGGGQKSAAFVLKGGIKNWLANFKEEKDLADFD</sequence>
<accession>A0A409Y2N3</accession>
<dbReference type="STRING" id="231916.A0A409Y2N3"/>
<dbReference type="AlphaFoldDB" id="A0A409Y2N3"/>
<evidence type="ECO:0000256" key="2">
    <source>
        <dbReference type="ARBA" id="ARBA00022691"/>
    </source>
</evidence>
<dbReference type="Gene3D" id="3.40.50.150">
    <property type="entry name" value="Vaccinia Virus protein VP39"/>
    <property type="match status" value="1"/>
</dbReference>
<dbReference type="InterPro" id="IPR025714">
    <property type="entry name" value="Methyltranfer_dom"/>
</dbReference>
<reference evidence="10 11" key="1">
    <citation type="journal article" date="2018" name="Evol. Lett.">
        <title>Horizontal gene cluster transfer increased hallucinogenic mushroom diversity.</title>
        <authorList>
            <person name="Reynolds H.T."/>
            <person name="Vijayakumar V."/>
            <person name="Gluck-Thaler E."/>
            <person name="Korotkin H.B."/>
            <person name="Matheny P.B."/>
            <person name="Slot J.C."/>
        </authorList>
    </citation>
    <scope>NUCLEOTIDE SEQUENCE [LARGE SCALE GENOMIC DNA]</scope>
    <source>
        <strain evidence="10 11">SRW20</strain>
    </source>
</reference>
<evidence type="ECO:0000256" key="7">
    <source>
        <dbReference type="ARBA" id="ARBA00047943"/>
    </source>
</evidence>
<dbReference type="PANTHER" id="PTHR43675">
    <property type="entry name" value="ARSENITE METHYLTRANSFERASE"/>
    <property type="match status" value="1"/>
</dbReference>
<evidence type="ECO:0000256" key="1">
    <source>
        <dbReference type="ARBA" id="ARBA00022679"/>
    </source>
</evidence>
<dbReference type="OrthoDB" id="8300214at2759"/>
<dbReference type="SMART" id="SM00450">
    <property type="entry name" value="RHOD"/>
    <property type="match status" value="1"/>
</dbReference>